<evidence type="ECO:0000256" key="1">
    <source>
        <dbReference type="SAM" id="MobiDB-lite"/>
    </source>
</evidence>
<name>M4BL30_HYAAE</name>
<organism evidence="3 4">
    <name type="scientific">Hyaloperonospora arabidopsidis (strain Emoy2)</name>
    <name type="common">Downy mildew agent</name>
    <name type="synonym">Peronospora arabidopsidis</name>
    <dbReference type="NCBI Taxonomy" id="559515"/>
    <lineage>
        <taxon>Eukaryota</taxon>
        <taxon>Sar</taxon>
        <taxon>Stramenopiles</taxon>
        <taxon>Oomycota</taxon>
        <taxon>Peronosporomycetes</taxon>
        <taxon>Peronosporales</taxon>
        <taxon>Peronosporaceae</taxon>
        <taxon>Hyaloperonospora</taxon>
    </lineage>
</organism>
<dbReference type="EnsemblProtists" id="HpaT807115">
    <property type="protein sequence ID" value="HpaP807115"/>
    <property type="gene ID" value="HpaG807115"/>
</dbReference>
<reference evidence="3" key="2">
    <citation type="submission" date="2015-06" db="UniProtKB">
        <authorList>
            <consortium name="EnsemblProtists"/>
        </authorList>
    </citation>
    <scope>IDENTIFICATION</scope>
    <source>
        <strain evidence="3">Emoy2</strain>
    </source>
</reference>
<keyword evidence="4" id="KW-1185">Reference proteome</keyword>
<dbReference type="EMBL" id="JH598368">
    <property type="status" value="NOT_ANNOTATED_CDS"/>
    <property type="molecule type" value="Genomic_DNA"/>
</dbReference>
<dbReference type="InterPro" id="IPR056866">
    <property type="entry name" value="Znf_WRKY19"/>
</dbReference>
<dbReference type="Proteomes" id="UP000011713">
    <property type="component" value="Unassembled WGS sequence"/>
</dbReference>
<feature type="domain" description="WRKY19-like zinc finger" evidence="2">
    <location>
        <begin position="247"/>
        <end position="268"/>
    </location>
</feature>
<dbReference type="InParanoid" id="M4BL30"/>
<dbReference type="Pfam" id="PF24906">
    <property type="entry name" value="Zf_WRKY19"/>
    <property type="match status" value="2"/>
</dbReference>
<dbReference type="AlphaFoldDB" id="M4BL30"/>
<dbReference type="HOGENOM" id="CLU_427297_0_0_1"/>
<reference evidence="4" key="1">
    <citation type="journal article" date="2010" name="Science">
        <title>Signatures of adaptation to obligate biotrophy in the Hyaloperonospora arabidopsidis genome.</title>
        <authorList>
            <person name="Baxter L."/>
            <person name="Tripathy S."/>
            <person name="Ishaque N."/>
            <person name="Boot N."/>
            <person name="Cabral A."/>
            <person name="Kemen E."/>
            <person name="Thines M."/>
            <person name="Ah-Fong A."/>
            <person name="Anderson R."/>
            <person name="Badejoko W."/>
            <person name="Bittner-Eddy P."/>
            <person name="Boore J.L."/>
            <person name="Chibucos M.C."/>
            <person name="Coates M."/>
            <person name="Dehal P."/>
            <person name="Delehaunty K."/>
            <person name="Dong S."/>
            <person name="Downton P."/>
            <person name="Dumas B."/>
            <person name="Fabro G."/>
            <person name="Fronick C."/>
            <person name="Fuerstenberg S.I."/>
            <person name="Fulton L."/>
            <person name="Gaulin E."/>
            <person name="Govers F."/>
            <person name="Hughes L."/>
            <person name="Humphray S."/>
            <person name="Jiang R.H."/>
            <person name="Judelson H."/>
            <person name="Kamoun S."/>
            <person name="Kyung K."/>
            <person name="Meijer H."/>
            <person name="Minx P."/>
            <person name="Morris P."/>
            <person name="Nelson J."/>
            <person name="Phuntumart V."/>
            <person name="Qutob D."/>
            <person name="Rehmany A."/>
            <person name="Rougon-Cardoso A."/>
            <person name="Ryden P."/>
            <person name="Torto-Alalibo T."/>
            <person name="Studholme D."/>
            <person name="Wang Y."/>
            <person name="Win J."/>
            <person name="Wood J."/>
            <person name="Clifton S.W."/>
            <person name="Rogers J."/>
            <person name="Van den Ackerveken G."/>
            <person name="Jones J.D."/>
            <person name="McDowell J.M."/>
            <person name="Beynon J."/>
            <person name="Tyler B.M."/>
        </authorList>
    </citation>
    <scope>NUCLEOTIDE SEQUENCE [LARGE SCALE GENOMIC DNA]</scope>
    <source>
        <strain evidence="4">Emoy2</strain>
    </source>
</reference>
<dbReference type="PANTHER" id="PTHR31827">
    <property type="entry name" value="EMB|CAB89363.1"/>
    <property type="match status" value="1"/>
</dbReference>
<evidence type="ECO:0000313" key="3">
    <source>
        <dbReference type="EnsemblProtists" id="HpaP807115"/>
    </source>
</evidence>
<evidence type="ECO:0000313" key="4">
    <source>
        <dbReference type="Proteomes" id="UP000011713"/>
    </source>
</evidence>
<feature type="compositionally biased region" description="Low complexity" evidence="1">
    <location>
        <begin position="619"/>
        <end position="641"/>
    </location>
</feature>
<dbReference type="PANTHER" id="PTHR31827:SF1">
    <property type="entry name" value="EMB|CAB89363.1"/>
    <property type="match status" value="1"/>
</dbReference>
<evidence type="ECO:0000259" key="2">
    <source>
        <dbReference type="Pfam" id="PF24906"/>
    </source>
</evidence>
<feature type="region of interest" description="Disordered" evidence="1">
    <location>
        <begin position="618"/>
        <end position="641"/>
    </location>
</feature>
<proteinExistence type="predicted"/>
<feature type="domain" description="WRKY19-like zinc finger" evidence="2">
    <location>
        <begin position="128"/>
        <end position="149"/>
    </location>
</feature>
<dbReference type="STRING" id="559515.M4BL30"/>
<accession>M4BL30</accession>
<sequence length="641" mass="67307">METTADEEREVATASAALFDGTESEVHFDDEGMDGSDLPPSFVLPLLGRGDEEDAEPRSSLKEIEADKQLVEGVSFCPMEAATDTPIEAGAMDCLEDTVQGHIQATHRGEHKQEVPLTETTTDRRGYRCRFENCPKFAQAGGLCIAHGGGYRCQTPFCAFFNLRTCPDHGGSKRCGVAGCTRVALGTSALCCAHGGGRKCSIKKCDKYDAGQGLCLAHGGGRDCRMSGCTKKAIRYGLCSGHGGRARCKVEGCEKYDRGQGKCKAHGGGYFCKVQGCGKKDKGGGLCVAHGGGKKCYVEGCTTPCVGGGRCKAHGGGRRCQAEDCRNWALNGGRCKEHGGTGKRCSHRGCGKHDQGGGFCLSHGGGFKCTFPDCTKKQIRFGRCCAHGGKPRLVAFARLTVERNRAASQNARVRQIVVATASVMAVVGGAKPRVALKPTVGEATARLTAGARSVLFQAAMTGPLGAIPLSLSTDWIATHPLKAPSCRFPCLLSRSDIDTRLRHHALRQRTVAARLQVYKKARPELMDSTSAGDSGKRLALVNGRTSALDGWTDTACVGDDGRSRCAGSGRTDGFGGSSERFPRNLIRGERDSDTAAAVASGVAADDTEVSVCGDSLVDPPLGGSVSSSVKSGLPTSTFSSS</sequence>
<feature type="region of interest" description="Disordered" evidence="1">
    <location>
        <begin position="1"/>
        <end position="60"/>
    </location>
</feature>
<dbReference type="VEuPathDB" id="FungiDB:HpaG807115"/>
<protein>
    <recommendedName>
        <fullName evidence="2">WRKY19-like zinc finger domain-containing protein</fullName>
    </recommendedName>
</protein>
<dbReference type="eggNOG" id="ENOG502QUSN">
    <property type="taxonomic scope" value="Eukaryota"/>
</dbReference>